<dbReference type="eggNOG" id="COG0745">
    <property type="taxonomic scope" value="Bacteria"/>
</dbReference>
<dbReference type="GO" id="GO:0030428">
    <property type="term" value="C:cell septum"/>
    <property type="evidence" value="ECO:0007669"/>
    <property type="project" value="UniProtKB-SubCell"/>
</dbReference>
<evidence type="ECO:0000256" key="2">
    <source>
        <dbReference type="PIRNR" id="PIRNR005897"/>
    </source>
</evidence>
<dbReference type="PROSITE" id="PS50110">
    <property type="entry name" value="RESPONSE_REGULATORY"/>
    <property type="match status" value="1"/>
</dbReference>
<protein>
    <recommendedName>
        <fullName evidence="2">Protein PatA</fullName>
    </recommendedName>
</protein>
<feature type="modified residue" description="4-aspartylphosphate" evidence="3">
    <location>
        <position position="354"/>
    </location>
</feature>
<dbReference type="RefSeq" id="WP_012594119.1">
    <property type="nucleotide sequence ID" value="NC_011726.1"/>
</dbReference>
<feature type="domain" description="Response regulatory" evidence="4">
    <location>
        <begin position="305"/>
        <end position="421"/>
    </location>
</feature>
<dbReference type="Proteomes" id="UP000008204">
    <property type="component" value="Chromosome"/>
</dbReference>
<reference evidence="6" key="1">
    <citation type="journal article" date="2011" name="MBio">
        <title>Novel metabolic attributes of the genus Cyanothece, comprising a group of unicellular nitrogen-fixing Cyanobacteria.</title>
        <authorList>
            <person name="Bandyopadhyay A."/>
            <person name="Elvitigala T."/>
            <person name="Welsh E."/>
            <person name="Stockel J."/>
            <person name="Liberton M."/>
            <person name="Min H."/>
            <person name="Sherman L.A."/>
            <person name="Pakrasi H.B."/>
        </authorList>
    </citation>
    <scope>NUCLEOTIDE SEQUENCE [LARGE SCALE GENOMIC DNA]</scope>
    <source>
        <strain evidence="6">PCC 8801</strain>
    </source>
</reference>
<sequence>MLAAIGNIENTGSFLTRLSSELDNFMPQKATGKLILRKQRTLLEIYLFAGRLQYVVDRRHRVRRWQRALKQYCPHWFLPLMTSLDPLWEYELLSQGISQKQLTLAQVKGILQSITQECLLEIAHEKSIEIQWKPEDKSTSTLSYCLTLSTADIHHAINQVKQMEHEWIAAGLVHISPSLTPIATQKLELRSPFIPLQYLDGQLTFWDIAQEVKKSVVEVASCLRPWIDKNMINLREIQDLPTPQLTSAKTLKVASENTIAKPSFPTTKTDHPRTSKVSVLETNSHFSSTPPDTSPLARVVGHKAVIACIDDSPVVTHNLKQLLSPMGYQVITIQEPMAGFAKLIKYQPDAILLDLNMPNADGYSVCKFLRETPVFCQTPIIILTSQDTMIDRTRAKLAGATDFLAKPPKAKELLQMLDNLLVN</sequence>
<comment type="subcellular location">
    <subcellularLocation>
        <location evidence="2">Cell septum</location>
    </subcellularLocation>
</comment>
<organism evidence="5 6">
    <name type="scientific">Rippkaea orientalis (strain PCC 8801 / RF-1)</name>
    <name type="common">Cyanothece sp. (strain PCC 8801)</name>
    <dbReference type="NCBI Taxonomy" id="41431"/>
    <lineage>
        <taxon>Bacteria</taxon>
        <taxon>Bacillati</taxon>
        <taxon>Cyanobacteriota</taxon>
        <taxon>Cyanophyceae</taxon>
        <taxon>Oscillatoriophycideae</taxon>
        <taxon>Chroococcales</taxon>
        <taxon>Aphanothecaceae</taxon>
        <taxon>Rippkaea</taxon>
        <taxon>Rippkaea orientalis</taxon>
    </lineage>
</organism>
<keyword evidence="2" id="KW-0364">Heterocyst</keyword>
<dbReference type="AlphaFoldDB" id="B7JYH3"/>
<dbReference type="PIRSF" id="PIRSF005897">
    <property type="entry name" value="RR_PatA"/>
    <property type="match status" value="1"/>
</dbReference>
<dbReference type="STRING" id="41431.PCC8801_0761"/>
<gene>
    <name evidence="5" type="ordered locus">PCC8801_0761</name>
</gene>
<dbReference type="KEGG" id="cyp:PCC8801_0761"/>
<evidence type="ECO:0000313" key="6">
    <source>
        <dbReference type="Proteomes" id="UP000008204"/>
    </source>
</evidence>
<dbReference type="InterPro" id="IPR024186">
    <property type="entry name" value="Sig_transdc_resp-reg_PatA"/>
</dbReference>
<comment type="function">
    <text evidence="2">Controls heterocyst pattern formation.</text>
</comment>
<evidence type="ECO:0000256" key="3">
    <source>
        <dbReference type="PROSITE-ProRule" id="PRU00169"/>
    </source>
</evidence>
<accession>B7JYH3</accession>
<dbReference type="PANTHER" id="PTHR44591">
    <property type="entry name" value="STRESS RESPONSE REGULATOR PROTEIN 1"/>
    <property type="match status" value="1"/>
</dbReference>
<keyword evidence="2" id="KW-0902">Two-component regulatory system</keyword>
<keyword evidence="6" id="KW-1185">Reference proteome</keyword>
<dbReference type="PANTHER" id="PTHR44591:SF23">
    <property type="entry name" value="CHEY SUBFAMILY"/>
    <property type="match status" value="1"/>
</dbReference>
<dbReference type="OrthoDB" id="417415at2"/>
<proteinExistence type="evidence at transcript level"/>
<comment type="induction">
    <text evidence="2">By nitrogen starvation.</text>
</comment>
<dbReference type="HOGENOM" id="CLU_031371_1_0_3"/>
<dbReference type="GO" id="GO:0043158">
    <property type="term" value="P:heterocyst development"/>
    <property type="evidence" value="ECO:0007669"/>
    <property type="project" value="UniProtKB-KW"/>
</dbReference>
<evidence type="ECO:0000259" key="4">
    <source>
        <dbReference type="PROSITE" id="PS50110"/>
    </source>
</evidence>
<dbReference type="InterPro" id="IPR050595">
    <property type="entry name" value="Bact_response_regulator"/>
</dbReference>
<dbReference type="InterPro" id="IPR011006">
    <property type="entry name" value="CheY-like_superfamily"/>
</dbReference>
<dbReference type="EMBL" id="CP001287">
    <property type="protein sequence ID" value="ACK64843.1"/>
    <property type="molecule type" value="Genomic_DNA"/>
</dbReference>
<dbReference type="GO" id="GO:0000160">
    <property type="term" value="P:phosphorelay signal transduction system"/>
    <property type="evidence" value="ECO:0007669"/>
    <property type="project" value="UniProtKB-KW"/>
</dbReference>
<name>B7JYH3_RIPO1</name>
<keyword evidence="1 3" id="KW-0597">Phosphoprotein</keyword>
<evidence type="ECO:0000313" key="5">
    <source>
        <dbReference type="EMBL" id="ACK64843.1"/>
    </source>
</evidence>
<dbReference type="SUPFAM" id="SSF52172">
    <property type="entry name" value="CheY-like"/>
    <property type="match status" value="1"/>
</dbReference>
<dbReference type="Gene3D" id="3.40.50.2300">
    <property type="match status" value="1"/>
</dbReference>
<dbReference type="InterPro" id="IPR001789">
    <property type="entry name" value="Sig_transdc_resp-reg_receiver"/>
</dbReference>
<dbReference type="SMART" id="SM00448">
    <property type="entry name" value="REC"/>
    <property type="match status" value="1"/>
</dbReference>
<evidence type="ECO:0000256" key="1">
    <source>
        <dbReference type="ARBA" id="ARBA00022553"/>
    </source>
</evidence>
<dbReference type="Pfam" id="PF00072">
    <property type="entry name" value="Response_reg"/>
    <property type="match status" value="1"/>
</dbReference>